<keyword evidence="1" id="KW-1133">Transmembrane helix</keyword>
<organism evidence="2 3">
    <name type="scientific">Rathayibacter rubneri</name>
    <dbReference type="NCBI Taxonomy" id="2950106"/>
    <lineage>
        <taxon>Bacteria</taxon>
        <taxon>Bacillati</taxon>
        <taxon>Actinomycetota</taxon>
        <taxon>Actinomycetes</taxon>
        <taxon>Micrococcales</taxon>
        <taxon>Microbacteriaceae</taxon>
        <taxon>Rathayibacter</taxon>
    </lineage>
</organism>
<name>A0A9X2DZ95_9MICO</name>
<feature type="transmembrane region" description="Helical" evidence="1">
    <location>
        <begin position="63"/>
        <end position="81"/>
    </location>
</feature>
<evidence type="ECO:0000313" key="2">
    <source>
        <dbReference type="EMBL" id="MCM6761539.1"/>
    </source>
</evidence>
<comment type="caution">
    <text evidence="2">The sequence shown here is derived from an EMBL/GenBank/DDBJ whole genome shotgun (WGS) entry which is preliminary data.</text>
</comment>
<feature type="transmembrane region" description="Helical" evidence="1">
    <location>
        <begin position="12"/>
        <end position="30"/>
    </location>
</feature>
<gene>
    <name evidence="2" type="ORF">NB037_03820</name>
</gene>
<dbReference type="Proteomes" id="UP001155240">
    <property type="component" value="Unassembled WGS sequence"/>
</dbReference>
<accession>A0A9X2DZ95</accession>
<reference evidence="2" key="1">
    <citation type="submission" date="2022-06" db="EMBL/GenBank/DDBJ databases">
        <title>Whole genome shotgun sequencing (WGS) of Rathayibacter sp. ZW T2_19, isolated from stored onions (Allium cepa).</title>
        <authorList>
            <person name="Stoll D.A."/>
            <person name="Huch M."/>
        </authorList>
    </citation>
    <scope>NUCLEOTIDE SEQUENCE</scope>
    <source>
        <strain evidence="2">ZW T2_19</strain>
    </source>
</reference>
<dbReference type="AlphaFoldDB" id="A0A9X2DZ95"/>
<keyword evidence="1" id="KW-0812">Transmembrane</keyword>
<dbReference type="EMBL" id="JAMRYM010000007">
    <property type="protein sequence ID" value="MCM6761539.1"/>
    <property type="molecule type" value="Genomic_DNA"/>
</dbReference>
<evidence type="ECO:0000256" key="1">
    <source>
        <dbReference type="SAM" id="Phobius"/>
    </source>
</evidence>
<keyword evidence="3" id="KW-1185">Reference proteome</keyword>
<feature type="transmembrane region" description="Helical" evidence="1">
    <location>
        <begin position="101"/>
        <end position="124"/>
    </location>
</feature>
<keyword evidence="1" id="KW-0472">Membrane</keyword>
<proteinExistence type="predicted"/>
<dbReference type="RefSeq" id="WP_251943844.1">
    <property type="nucleotide sequence ID" value="NZ_JAMRYM010000007.1"/>
</dbReference>
<evidence type="ECO:0000313" key="3">
    <source>
        <dbReference type="Proteomes" id="UP001155240"/>
    </source>
</evidence>
<sequence>MSERASGILLRVGVLLFVAVVVLGILVFAARFEPWSFLPTNGALGGVTLVLGTWVPTWLQIELALTGAAVLATLVGFFLLPEEAPPREQEPRSFLAGAAAFILRVLGFLALVIAVPLTLLVTLFQTDSYRVLPGADSAGCRYVERDFAGYGMDVGAVPPGSIVVEWQPYTSECTGVPADGTSVAGDPAPA</sequence>
<protein>
    <submittedName>
        <fullName evidence="2">Uncharacterized protein</fullName>
    </submittedName>
</protein>